<evidence type="ECO:0000313" key="3">
    <source>
        <dbReference type="Proteomes" id="UP000186894"/>
    </source>
</evidence>
<dbReference type="InterPro" id="IPR000182">
    <property type="entry name" value="GNAT_dom"/>
</dbReference>
<name>A0A1Q8ZQR3_9HYPH</name>
<keyword evidence="2" id="KW-0808">Transferase</keyword>
<evidence type="ECO:0000313" key="2">
    <source>
        <dbReference type="EMBL" id="OLP44425.1"/>
    </source>
</evidence>
<dbReference type="PROSITE" id="PS51186">
    <property type="entry name" value="GNAT"/>
    <property type="match status" value="1"/>
</dbReference>
<accession>A0A1Q8ZQR3</accession>
<reference evidence="2 3" key="1">
    <citation type="submission" date="2016-09" db="EMBL/GenBank/DDBJ databases">
        <title>Rhizobium oryziradicis sp. nov., isolated from the root of rice.</title>
        <authorList>
            <person name="Zhao J."/>
            <person name="Zhang X."/>
        </authorList>
    </citation>
    <scope>NUCLEOTIDE SEQUENCE [LARGE SCALE GENOMIC DNA]</scope>
    <source>
        <strain evidence="2 3">N19</strain>
    </source>
</reference>
<feature type="domain" description="N-acetyltransferase" evidence="1">
    <location>
        <begin position="1"/>
        <end position="140"/>
    </location>
</feature>
<dbReference type="Pfam" id="PF00583">
    <property type="entry name" value="Acetyltransf_1"/>
    <property type="match status" value="1"/>
</dbReference>
<dbReference type="STRING" id="1867956.BJF95_07800"/>
<dbReference type="Gene3D" id="3.40.630.30">
    <property type="match status" value="1"/>
</dbReference>
<keyword evidence="3" id="KW-1185">Reference proteome</keyword>
<dbReference type="SUPFAM" id="SSF55729">
    <property type="entry name" value="Acyl-CoA N-acyltransferases (Nat)"/>
    <property type="match status" value="1"/>
</dbReference>
<dbReference type="CDD" id="cd04301">
    <property type="entry name" value="NAT_SF"/>
    <property type="match status" value="1"/>
</dbReference>
<dbReference type="RefSeq" id="WP_075639936.1">
    <property type="nucleotide sequence ID" value="NZ_MKIM01000027.1"/>
</dbReference>
<evidence type="ECO:0000259" key="1">
    <source>
        <dbReference type="PROSITE" id="PS51186"/>
    </source>
</evidence>
<sequence>MQVKVDVESQPDEYDQRLIDNGLDIFNASKAGPDNARDLWVMARESEGNLLGGLKGRTFYDWLFIDWLWVSPAARGQGLGAKLLAKAEQEAQQRKCVGAYVDTFSFQAPDFYLQKGYEEFGRIAGLPPGHFCIWLKKSFQVLPT</sequence>
<organism evidence="2 3">
    <name type="scientific">Rhizobium oryziradicis</name>
    <dbReference type="NCBI Taxonomy" id="1867956"/>
    <lineage>
        <taxon>Bacteria</taxon>
        <taxon>Pseudomonadati</taxon>
        <taxon>Pseudomonadota</taxon>
        <taxon>Alphaproteobacteria</taxon>
        <taxon>Hyphomicrobiales</taxon>
        <taxon>Rhizobiaceae</taxon>
        <taxon>Rhizobium/Agrobacterium group</taxon>
        <taxon>Rhizobium</taxon>
    </lineage>
</organism>
<proteinExistence type="predicted"/>
<dbReference type="AlphaFoldDB" id="A0A1Q8ZQR3"/>
<dbReference type="GO" id="GO:0016747">
    <property type="term" value="F:acyltransferase activity, transferring groups other than amino-acyl groups"/>
    <property type="evidence" value="ECO:0007669"/>
    <property type="project" value="InterPro"/>
</dbReference>
<protein>
    <submittedName>
        <fullName evidence="2">GNAT family N-acetyltransferase</fullName>
    </submittedName>
</protein>
<gene>
    <name evidence="2" type="ORF">BJF95_07800</name>
</gene>
<dbReference type="Proteomes" id="UP000186894">
    <property type="component" value="Unassembled WGS sequence"/>
</dbReference>
<comment type="caution">
    <text evidence="2">The sequence shown here is derived from an EMBL/GenBank/DDBJ whole genome shotgun (WGS) entry which is preliminary data.</text>
</comment>
<dbReference type="EMBL" id="MKIM01000027">
    <property type="protein sequence ID" value="OLP44425.1"/>
    <property type="molecule type" value="Genomic_DNA"/>
</dbReference>
<dbReference type="OrthoDB" id="9787920at2"/>
<dbReference type="InterPro" id="IPR016181">
    <property type="entry name" value="Acyl_CoA_acyltransferase"/>
</dbReference>